<evidence type="ECO:0000256" key="1">
    <source>
        <dbReference type="ARBA" id="ARBA00007913"/>
    </source>
</evidence>
<dbReference type="FunFam" id="3.40.50.300:FF:000326">
    <property type="entry name" value="P-loop containing nucleoside triphosphate hydrolase"/>
    <property type="match status" value="1"/>
</dbReference>
<evidence type="ECO:0000313" key="12">
    <source>
        <dbReference type="Proteomes" id="UP000059188"/>
    </source>
</evidence>
<dbReference type="CDD" id="cd18042">
    <property type="entry name" value="DEXXQc_SETX"/>
    <property type="match status" value="1"/>
</dbReference>
<dbReference type="Pfam" id="PF13086">
    <property type="entry name" value="AAA_11"/>
    <property type="match status" value="1"/>
</dbReference>
<dbReference type="InterPro" id="IPR027417">
    <property type="entry name" value="P-loop_NTPase"/>
</dbReference>
<dbReference type="GO" id="GO:0016787">
    <property type="term" value="F:hydrolase activity"/>
    <property type="evidence" value="ECO:0007669"/>
    <property type="project" value="UniProtKB-KW"/>
</dbReference>
<evidence type="ECO:0000259" key="10">
    <source>
        <dbReference type="Pfam" id="PF23576"/>
    </source>
</evidence>
<keyword evidence="5" id="KW-0067">ATP-binding</keyword>
<dbReference type="InterPro" id="IPR056474">
    <property type="entry name" value="SEN1_barrel"/>
</dbReference>
<evidence type="ECO:0000256" key="3">
    <source>
        <dbReference type="ARBA" id="ARBA00022801"/>
    </source>
</evidence>
<dbReference type="GO" id="GO:0006369">
    <property type="term" value="P:termination of RNA polymerase II transcription"/>
    <property type="evidence" value="ECO:0007669"/>
    <property type="project" value="TreeGrafter"/>
</dbReference>
<dbReference type="InterPro" id="IPR041677">
    <property type="entry name" value="DNA2/NAM7_AAA_11"/>
</dbReference>
<dbReference type="CDD" id="cd18808">
    <property type="entry name" value="SF1_C_Upf1"/>
    <property type="match status" value="1"/>
</dbReference>
<evidence type="ECO:0000256" key="4">
    <source>
        <dbReference type="ARBA" id="ARBA00022806"/>
    </source>
</evidence>
<reference evidence="11 12" key="1">
    <citation type="submission" date="2014-11" db="EMBL/GenBank/DDBJ databases">
        <authorList>
            <person name="Wibberg Daniel"/>
        </authorList>
    </citation>
    <scope>NUCLEOTIDE SEQUENCE [LARGE SCALE GENOMIC DNA]</scope>
    <source>
        <strain evidence="11">Rhizoctonia solani AG1-IB 7/3/14</strain>
    </source>
</reference>
<dbReference type="Pfam" id="PF23576">
    <property type="entry name" value="SEN1_barrel"/>
    <property type="match status" value="1"/>
</dbReference>
<feature type="compositionally biased region" description="Polar residues" evidence="6">
    <location>
        <begin position="1878"/>
        <end position="1890"/>
    </location>
</feature>
<keyword evidence="3" id="KW-0378">Hydrolase</keyword>
<keyword evidence="12" id="KW-1185">Reference proteome</keyword>
<organism evidence="11 12">
    <name type="scientific">Thanatephorus cucumeris (strain AG1-IB / isolate 7/3/14)</name>
    <name type="common">Lettuce bottom rot fungus</name>
    <name type="synonym">Rhizoctonia solani</name>
    <dbReference type="NCBI Taxonomy" id="1108050"/>
    <lineage>
        <taxon>Eukaryota</taxon>
        <taxon>Fungi</taxon>
        <taxon>Dikarya</taxon>
        <taxon>Basidiomycota</taxon>
        <taxon>Agaricomycotina</taxon>
        <taxon>Agaricomycetes</taxon>
        <taxon>Cantharellales</taxon>
        <taxon>Ceratobasidiaceae</taxon>
        <taxon>Rhizoctonia</taxon>
        <taxon>Rhizoctonia solani AG-1</taxon>
    </lineage>
</organism>
<feature type="domain" description="Helicase Sen1 N-terminal" evidence="7">
    <location>
        <begin position="74"/>
        <end position="811"/>
    </location>
</feature>
<dbReference type="EMBL" id="LN679106">
    <property type="protein sequence ID" value="CEL62714.1"/>
    <property type="molecule type" value="Genomic_DNA"/>
</dbReference>
<dbReference type="PANTHER" id="PTHR10887">
    <property type="entry name" value="DNA2/NAM7 HELICASE FAMILY"/>
    <property type="match status" value="1"/>
</dbReference>
<evidence type="ECO:0000256" key="5">
    <source>
        <dbReference type="ARBA" id="ARBA00022840"/>
    </source>
</evidence>
<feature type="region of interest" description="Disordered" evidence="6">
    <location>
        <begin position="856"/>
        <end position="961"/>
    </location>
</feature>
<proteinExistence type="inferred from homology"/>
<dbReference type="InterPro" id="IPR024481">
    <property type="entry name" value="Helicase_Sen1_N"/>
</dbReference>
<dbReference type="GO" id="GO:0001147">
    <property type="term" value="F:transcription termination site sequence-specific DNA binding"/>
    <property type="evidence" value="ECO:0007669"/>
    <property type="project" value="TreeGrafter"/>
</dbReference>
<evidence type="ECO:0000259" key="8">
    <source>
        <dbReference type="Pfam" id="PF13086"/>
    </source>
</evidence>
<feature type="region of interest" description="Disordered" evidence="6">
    <location>
        <begin position="1827"/>
        <end position="1913"/>
    </location>
</feature>
<dbReference type="OrthoDB" id="6513042at2759"/>
<feature type="compositionally biased region" description="Polar residues" evidence="6">
    <location>
        <begin position="1900"/>
        <end position="1910"/>
    </location>
</feature>
<dbReference type="STRING" id="1108050.A0A0B7G0S9"/>
<dbReference type="InterPro" id="IPR045055">
    <property type="entry name" value="DNA2/NAM7-like"/>
</dbReference>
<feature type="compositionally biased region" description="Pro residues" evidence="6">
    <location>
        <begin position="1962"/>
        <end position="1973"/>
    </location>
</feature>
<name>A0A0B7G0S9_THACB</name>
<keyword evidence="4 11" id="KW-0347">Helicase</keyword>
<dbReference type="PANTHER" id="PTHR10887:SF495">
    <property type="entry name" value="HELICASE SENATAXIN ISOFORM X1-RELATED"/>
    <property type="match status" value="1"/>
</dbReference>
<feature type="domain" description="DNA2/NAM7 helicase-like C-terminal" evidence="9">
    <location>
        <begin position="1588"/>
        <end position="1802"/>
    </location>
</feature>
<feature type="compositionally biased region" description="Polar residues" evidence="6">
    <location>
        <begin position="973"/>
        <end position="998"/>
    </location>
</feature>
<dbReference type="GO" id="GO:0005694">
    <property type="term" value="C:chromosome"/>
    <property type="evidence" value="ECO:0007669"/>
    <property type="project" value="UniProtKB-ARBA"/>
</dbReference>
<dbReference type="InterPro" id="IPR047187">
    <property type="entry name" value="SF1_C_Upf1"/>
</dbReference>
<feature type="compositionally biased region" description="Polar residues" evidence="6">
    <location>
        <begin position="932"/>
        <end position="944"/>
    </location>
</feature>
<evidence type="ECO:0000256" key="2">
    <source>
        <dbReference type="ARBA" id="ARBA00022741"/>
    </source>
</evidence>
<accession>A0A0B7G0S9</accession>
<dbReference type="InterPro" id="IPR041679">
    <property type="entry name" value="DNA2/NAM7-like_C"/>
</dbReference>
<gene>
    <name evidence="11" type="ORF">RSOLAG1IB_05071</name>
</gene>
<evidence type="ECO:0000256" key="6">
    <source>
        <dbReference type="SAM" id="MobiDB-lite"/>
    </source>
</evidence>
<keyword evidence="2" id="KW-0547">Nucleotide-binding</keyword>
<feature type="compositionally biased region" description="Polar residues" evidence="6">
    <location>
        <begin position="899"/>
        <end position="910"/>
    </location>
</feature>
<feature type="compositionally biased region" description="Low complexity" evidence="6">
    <location>
        <begin position="918"/>
        <end position="931"/>
    </location>
</feature>
<dbReference type="Proteomes" id="UP000059188">
    <property type="component" value="Unassembled WGS sequence"/>
</dbReference>
<feature type="region of interest" description="Disordered" evidence="6">
    <location>
        <begin position="1932"/>
        <end position="1998"/>
    </location>
</feature>
<feature type="domain" description="Helicase SEN1 beta-barrel" evidence="10">
    <location>
        <begin position="1161"/>
        <end position="1255"/>
    </location>
</feature>
<protein>
    <submittedName>
        <fullName evidence="11">Putative ATP-dependent helicase C29A10,10c</fullName>
    </submittedName>
</protein>
<evidence type="ECO:0000313" key="11">
    <source>
        <dbReference type="EMBL" id="CEL62714.1"/>
    </source>
</evidence>
<comment type="similarity">
    <text evidence="1">Belongs to the DNA2/NAM7 helicase family.</text>
</comment>
<dbReference type="GO" id="GO:0004386">
    <property type="term" value="F:helicase activity"/>
    <property type="evidence" value="ECO:0007669"/>
    <property type="project" value="UniProtKB-KW"/>
</dbReference>
<feature type="domain" description="DNA2/NAM7 helicase helicase" evidence="8">
    <location>
        <begin position="1305"/>
        <end position="1581"/>
    </location>
</feature>
<dbReference type="Pfam" id="PF12726">
    <property type="entry name" value="SEN1_N"/>
    <property type="match status" value="1"/>
</dbReference>
<feature type="region of interest" description="Disordered" evidence="6">
    <location>
        <begin position="973"/>
        <end position="1053"/>
    </location>
</feature>
<dbReference type="GO" id="GO:0016604">
    <property type="term" value="C:nuclear body"/>
    <property type="evidence" value="ECO:0007669"/>
    <property type="project" value="TreeGrafter"/>
</dbReference>
<evidence type="ECO:0000259" key="9">
    <source>
        <dbReference type="Pfam" id="PF13087"/>
    </source>
</evidence>
<evidence type="ECO:0000259" key="7">
    <source>
        <dbReference type="Pfam" id="PF12726"/>
    </source>
</evidence>
<feature type="compositionally biased region" description="Basic and acidic residues" evidence="6">
    <location>
        <begin position="863"/>
        <end position="874"/>
    </location>
</feature>
<dbReference type="SUPFAM" id="SSF52540">
    <property type="entry name" value="P-loop containing nucleoside triphosphate hydrolases"/>
    <property type="match status" value="1"/>
</dbReference>
<feature type="compositionally biased region" description="Low complexity" evidence="6">
    <location>
        <begin position="999"/>
        <end position="1029"/>
    </location>
</feature>
<feature type="compositionally biased region" description="Basic and acidic residues" evidence="6">
    <location>
        <begin position="1861"/>
        <end position="1875"/>
    </location>
</feature>
<dbReference type="GO" id="GO:0005524">
    <property type="term" value="F:ATP binding"/>
    <property type="evidence" value="ECO:0007669"/>
    <property type="project" value="UniProtKB-KW"/>
</dbReference>
<dbReference type="Gene3D" id="3.40.50.300">
    <property type="entry name" value="P-loop containing nucleotide triphosphate hydrolases"/>
    <property type="match status" value="2"/>
</dbReference>
<dbReference type="Pfam" id="PF13087">
    <property type="entry name" value="AAA_12"/>
    <property type="match status" value="1"/>
</dbReference>
<sequence length="1998" mass="220138">MSAEKETLAVLKAAQAGQSSNSSASDQNMGKVWFYLKDSKAKHWYCGQASETVRESAIFLQRLHAYSSPAVKEWQTILVGILHGCCECIQAYEASKRRSREVYLATFGEQMLDNFFDAVDKWEQDTIVQELKKDGLSPEDIQDLNVIPEAILFHIFANPSLCTNSSLLAPMVARHTGKDLEGLSGKIVPIGLLVLSVNDDERIRGWAKSQLTLCKTSVLLSDFQLYYSSTFETLLGHLENRESGKLPPAFATITRGISMCGDLAHAMRIFPNDLLINGLSSKVVVGAFKVIVKWAGNVEELHVGTLNFIGYCLSIFAPAIWANTPTTYPEIIFKNITGSGRLMGLICSDTAANPGSRDSLSWVQDFLLAIWSRPQSRGLLEPVFAYLASLLSNSNLANRARTLAMDTLRDGFIKLYNTPSKAGQSHNVQLTTLRDSILRHKTAIVQVAFQNLVPALRDSARSLLDDIFQRDLTELNQLRFKFAEARTKALKKATFVDLLKEPVTFSPLWKEAIELADPSDPSSVGYLTRITASSAHIDLPVHKSLDFGSDRESKEAISGLRAFLKSTLSDYRTGFDTIMARFALVCDPDQLEDEMMSNVITLLFSPVPKLHDTALEMFGDYDGRKACIRFALKCRPQAALRGVMAFVEAFNRTAGKLTEACSAAKSLVRCFVDVIEALCGPEQDSDAGAKIEGDDLDEESATVGLLNDPHFEEAVRPMLKPLWTNMCKALSLIISMCPIWAEFFNPQDMVDWMRDALIFGRLMRAHVSSFQGSPMTQLQTPSITGLETMRGVQDELVAWFRLTDSELIYQAYELMMSFLDGGLCPSPPYREKLARRLDRADTDLPKPRMEAMKVALDRLAPPAEKRKEPAKAGESKGQVPPTKTSRTDDVLVISDDEGPTTSKSRPTKQSALDKFIQKGSSSGSNKPNKSSATTSKINISTLKPTHSKAQAKPKGTSGNSALAKMRADTVARLQQTAAQQANIQKRTSTKNTKVTSLHSSSPPSSRMASSRPPSSASSRNGMDTDSSSSSDEEEKPSLAILAPTIAARKPEQPKRTMVVLEGPPALSVQQKRLQELKRQHDEMKRRTARLKPNLEGLHEQILRWSIDHDGPQPLSIGGSVPKPTRVVPKFSSKKQYFDVFHPLLINECWSQILQSKEEGFKDPIMCLIMSRSYVDNFTDLTFNIVETMPERWYLAETDIVLLRSMDRDRSILAKITGFKRGSAANQIATGTMRLSMPAEQRVKVQVQEKWNMCKIYSLSTINREYAALTTAEYYDLIDEVMSATSARPGAPSDLRIQESMRAHRLNEPQAKAISASLSTKGFSLIQGPPGTGKTSTICGLTGSFVSTARAALAASGEKEKEKRRLLICAPSNAAIDEVTKRLADGVRDNNGQPLTLKVVRVGTEASMNVSVTAYSLDSLVDAKMAAIPKNNNTSTIDIPALRQELGDIKQKIDAKRNELDNTPPGQHRITLENEFRSLKTQRTTITSKLDSARDQQRNASRVLDAARRKFRHEVLSEADVICSTLSGAGHEVLEPFEFETVVIDEAAQAIEIATLIPLRYGCKTCILVGDPQQLPPTVISQLASGLDYNQSLFVRLQKQNPDSVHLLRQVAKLHLERTLTFMMISIQYRMHPIISAVPSRLFYNGRLLDGPDMDQRTKQDWHASSLFGPYQFFDVAQGREEAQSNHSQINRGEADAAVTLYGRLAREFRAINFEYRIGIVSMYRGQVAHMKSRFSATYGPGILKSVDFNTVDGFQGQEKDIIILSCVRAGTNVQSVGFLADERRMNVALTRSRSSLFILGHAATLERCNATWKAIVEDARTRGHLLKYSPDMPSVPVRGAGLDRPAPKKKTNTQASTNVKTEVRTEVAKEARLDGMSEPTTTLTNMSGLSLSGPEDPEIQATSAEVSKSTIKSKDTVTPASLAAPVPPVALAQSAKARPTASHVLPPKPEPAGPSTASSSNPLPPKPQPPRPAPPRKKAAASAFIPKAQQKKTQLGKP</sequence>